<accession>A0A914W5D8</accession>
<evidence type="ECO:0000256" key="1">
    <source>
        <dbReference type="SAM" id="Phobius"/>
    </source>
</evidence>
<protein>
    <submittedName>
        <fullName evidence="3">Uncharacterized protein</fullName>
    </submittedName>
</protein>
<keyword evidence="2" id="KW-1185">Reference proteome</keyword>
<reference evidence="3" key="1">
    <citation type="submission" date="2022-11" db="UniProtKB">
        <authorList>
            <consortium name="WormBaseParasite"/>
        </authorList>
    </citation>
    <scope>IDENTIFICATION</scope>
</reference>
<dbReference type="AlphaFoldDB" id="A0A914W5D8"/>
<sequence>MSAQIWTTDQMNQMMIAETQPPDQKDAQQLKTIKRRFNWIYLLLALLGIIVIVLLILLIVLFAFYNSDRNKAKSADELSYADQAFIESRHMWQNEHCKKTCTKKFDLAPLILLSLDGFNAGYLTRNLTPSLKIIAECGAHAPFMYGSYPTKTFPNHYAIATGLYPESHGVIDNNMFDPTVKNDTKFVKTNTNPAWWFGEPIWNTVMKNGKKAACFYWPGSEVPVQGTIKGYGRRVCH</sequence>
<dbReference type="Pfam" id="PF01663">
    <property type="entry name" value="Phosphodiest"/>
    <property type="match status" value="1"/>
</dbReference>
<dbReference type="GO" id="GO:0031674">
    <property type="term" value="C:I band"/>
    <property type="evidence" value="ECO:0007669"/>
    <property type="project" value="TreeGrafter"/>
</dbReference>
<feature type="transmembrane region" description="Helical" evidence="1">
    <location>
        <begin position="39"/>
        <end position="65"/>
    </location>
</feature>
<organism evidence="2 3">
    <name type="scientific">Plectus sambesii</name>
    <dbReference type="NCBI Taxonomy" id="2011161"/>
    <lineage>
        <taxon>Eukaryota</taxon>
        <taxon>Metazoa</taxon>
        <taxon>Ecdysozoa</taxon>
        <taxon>Nematoda</taxon>
        <taxon>Chromadorea</taxon>
        <taxon>Plectida</taxon>
        <taxon>Plectina</taxon>
        <taxon>Plectoidea</taxon>
        <taxon>Plectidae</taxon>
        <taxon>Plectus</taxon>
    </lineage>
</organism>
<dbReference type="WBParaSite" id="PSAMB.scaffold3216size19222.g20698.t1">
    <property type="protein sequence ID" value="PSAMB.scaffold3216size19222.g20698.t1"/>
    <property type="gene ID" value="PSAMB.scaffold3216size19222.g20698"/>
</dbReference>
<dbReference type="CDD" id="cd16018">
    <property type="entry name" value="Enpp"/>
    <property type="match status" value="1"/>
</dbReference>
<evidence type="ECO:0000313" key="3">
    <source>
        <dbReference type="WBParaSite" id="PSAMB.scaffold3216size19222.g20698.t1"/>
    </source>
</evidence>
<dbReference type="InterPro" id="IPR017850">
    <property type="entry name" value="Alkaline_phosphatase_core_sf"/>
</dbReference>
<dbReference type="SUPFAM" id="SSF53649">
    <property type="entry name" value="Alkaline phosphatase-like"/>
    <property type="match status" value="1"/>
</dbReference>
<name>A0A914W5D8_9BILA</name>
<evidence type="ECO:0000313" key="2">
    <source>
        <dbReference type="Proteomes" id="UP000887566"/>
    </source>
</evidence>
<keyword evidence="1" id="KW-0472">Membrane</keyword>
<dbReference type="Gene3D" id="3.40.720.10">
    <property type="entry name" value="Alkaline Phosphatase, subunit A"/>
    <property type="match status" value="1"/>
</dbReference>
<dbReference type="PANTHER" id="PTHR10151">
    <property type="entry name" value="ECTONUCLEOTIDE PYROPHOSPHATASE/PHOSPHODIESTERASE"/>
    <property type="match status" value="1"/>
</dbReference>
<dbReference type="InterPro" id="IPR002591">
    <property type="entry name" value="Phosphodiest/P_Trfase"/>
</dbReference>
<keyword evidence="1" id="KW-0812">Transmembrane</keyword>
<dbReference type="PANTHER" id="PTHR10151:SF114">
    <property type="entry name" value="ECTONUCLEOTIDE PYROPHOSPHATASE_PHOSPHODIESTERASE C27A7.3"/>
    <property type="match status" value="1"/>
</dbReference>
<keyword evidence="1" id="KW-1133">Transmembrane helix</keyword>
<dbReference type="Proteomes" id="UP000887566">
    <property type="component" value="Unplaced"/>
</dbReference>
<dbReference type="GO" id="GO:0055120">
    <property type="term" value="C:striated muscle dense body"/>
    <property type="evidence" value="ECO:0007669"/>
    <property type="project" value="TreeGrafter"/>
</dbReference>
<dbReference type="GO" id="GO:0016529">
    <property type="term" value="C:sarcoplasmic reticulum"/>
    <property type="evidence" value="ECO:0007669"/>
    <property type="project" value="TreeGrafter"/>
</dbReference>
<proteinExistence type="predicted"/>